<keyword evidence="1" id="KW-1133">Transmembrane helix</keyword>
<feature type="transmembrane region" description="Helical" evidence="1">
    <location>
        <begin position="36"/>
        <end position="59"/>
    </location>
</feature>
<comment type="caution">
    <text evidence="2">The sequence shown here is derived from an EMBL/GenBank/DDBJ whole genome shotgun (WGS) entry which is preliminary data.</text>
</comment>
<keyword evidence="1" id="KW-0812">Transmembrane</keyword>
<proteinExistence type="predicted"/>
<protein>
    <submittedName>
        <fullName evidence="2">Uncharacterized protein</fullName>
    </submittedName>
</protein>
<dbReference type="RefSeq" id="WP_191694989.1">
    <property type="nucleotide sequence ID" value="NZ_JACSQN010000009.1"/>
</dbReference>
<accession>A0ABR8UBU4</accession>
<keyword evidence="1" id="KW-0472">Membrane</keyword>
<name>A0ABR8UBU4_9BACL</name>
<evidence type="ECO:0000256" key="1">
    <source>
        <dbReference type="SAM" id="Phobius"/>
    </source>
</evidence>
<organism evidence="2 3">
    <name type="scientific">Sporosarcina quadrami</name>
    <dbReference type="NCBI Taxonomy" id="2762234"/>
    <lineage>
        <taxon>Bacteria</taxon>
        <taxon>Bacillati</taxon>
        <taxon>Bacillota</taxon>
        <taxon>Bacilli</taxon>
        <taxon>Bacillales</taxon>
        <taxon>Caryophanaceae</taxon>
        <taxon>Sporosarcina</taxon>
    </lineage>
</organism>
<evidence type="ECO:0000313" key="3">
    <source>
        <dbReference type="Proteomes" id="UP000626786"/>
    </source>
</evidence>
<reference evidence="2 3" key="1">
    <citation type="submission" date="2020-08" db="EMBL/GenBank/DDBJ databases">
        <title>A Genomic Blueprint of the Chicken Gut Microbiome.</title>
        <authorList>
            <person name="Gilroy R."/>
            <person name="Ravi A."/>
            <person name="Getino M."/>
            <person name="Pursley I."/>
            <person name="Horton D.L."/>
            <person name="Alikhan N.-F."/>
            <person name="Baker D."/>
            <person name="Gharbi K."/>
            <person name="Hall N."/>
            <person name="Watson M."/>
            <person name="Adriaenssens E.M."/>
            <person name="Foster-Nyarko E."/>
            <person name="Jarju S."/>
            <person name="Secka A."/>
            <person name="Antonio M."/>
            <person name="Oren A."/>
            <person name="Chaudhuri R."/>
            <person name="La Ragione R.M."/>
            <person name="Hildebrand F."/>
            <person name="Pallen M.J."/>
        </authorList>
    </citation>
    <scope>NUCLEOTIDE SEQUENCE [LARGE SCALE GENOMIC DNA]</scope>
    <source>
        <strain evidence="2 3">Sa2YVA2</strain>
    </source>
</reference>
<dbReference type="EMBL" id="JACSQN010000009">
    <property type="protein sequence ID" value="MBD7985168.1"/>
    <property type="molecule type" value="Genomic_DNA"/>
</dbReference>
<dbReference type="Proteomes" id="UP000626786">
    <property type="component" value="Unassembled WGS sequence"/>
</dbReference>
<sequence length="243" mass="28046">MSKYEPQELKHMDESKRRIKQNVLQHFEKPEKKPKFNWTVGFVTVILLGLSVFFTITMLTGQYTQTGLTPGKEMPTPKPPVNEPVPLVKDEGSEFPEVIEKENRFYVNGITIGMSQEEVQAILGDAFELTEPPEDAWREDFDMQYGNIKVSIYMDKVAFIVINDVNQPHFDALFESYHGERYIGWTDSRKQHIAVRLFYIPETAHELVANVEENKGLTVRLDVTHGDFYTDIETAGIERVQDE</sequence>
<keyword evidence="3" id="KW-1185">Reference proteome</keyword>
<gene>
    <name evidence="2" type="ORF">H9649_11260</name>
</gene>
<evidence type="ECO:0000313" key="2">
    <source>
        <dbReference type="EMBL" id="MBD7985168.1"/>
    </source>
</evidence>